<feature type="transmembrane region" description="Helical" evidence="1">
    <location>
        <begin position="338"/>
        <end position="358"/>
    </location>
</feature>
<keyword evidence="1" id="KW-1133">Transmembrane helix</keyword>
<feature type="transmembrane region" description="Helical" evidence="1">
    <location>
        <begin position="32"/>
        <end position="49"/>
    </location>
</feature>
<dbReference type="STRING" id="869209.Tresu_1329"/>
<reference evidence="3" key="2">
    <citation type="submission" date="2011-04" db="EMBL/GenBank/DDBJ databases">
        <title>The complete genome of chromosome of Treponema succinifaciens DSM 2489.</title>
        <authorList>
            <person name="Lucas S."/>
            <person name="Copeland A."/>
            <person name="Lapidus A."/>
            <person name="Bruce D."/>
            <person name="Goodwin L."/>
            <person name="Pitluck S."/>
            <person name="Peters L."/>
            <person name="Kyrpides N."/>
            <person name="Mavromatis K."/>
            <person name="Ivanova N."/>
            <person name="Ovchinnikova G."/>
            <person name="Teshima H."/>
            <person name="Detter J.C."/>
            <person name="Tapia R."/>
            <person name="Han C."/>
            <person name="Land M."/>
            <person name="Hauser L."/>
            <person name="Markowitz V."/>
            <person name="Cheng J.-F."/>
            <person name="Hugenholtz P."/>
            <person name="Woyke T."/>
            <person name="Wu D."/>
            <person name="Gronow S."/>
            <person name="Wellnitz S."/>
            <person name="Brambilla E."/>
            <person name="Klenk H.-P."/>
            <person name="Eisen J.A."/>
        </authorList>
    </citation>
    <scope>NUCLEOTIDE SEQUENCE [LARGE SCALE GENOMIC DNA]</scope>
    <source>
        <strain evidence="3">ATCC 33096 / DSM 2489 / 6091</strain>
    </source>
</reference>
<keyword evidence="1" id="KW-0812">Transmembrane</keyword>
<dbReference type="EMBL" id="CP002631">
    <property type="protein sequence ID" value="AEB14236.1"/>
    <property type="molecule type" value="Genomic_DNA"/>
</dbReference>
<keyword evidence="1" id="KW-0472">Membrane</keyword>
<feature type="transmembrane region" description="Helical" evidence="1">
    <location>
        <begin position="61"/>
        <end position="80"/>
    </location>
</feature>
<evidence type="ECO:0000313" key="2">
    <source>
        <dbReference type="EMBL" id="AEB14236.1"/>
    </source>
</evidence>
<evidence type="ECO:0000256" key="1">
    <source>
        <dbReference type="SAM" id="Phobius"/>
    </source>
</evidence>
<feature type="transmembrane region" description="Helical" evidence="1">
    <location>
        <begin position="114"/>
        <end position="134"/>
    </location>
</feature>
<dbReference type="Proteomes" id="UP000006852">
    <property type="component" value="Chromosome"/>
</dbReference>
<organism evidence="2 3">
    <name type="scientific">Treponema succinifaciens (strain ATCC 33096 / DSM 2489 / 6091)</name>
    <dbReference type="NCBI Taxonomy" id="869209"/>
    <lineage>
        <taxon>Bacteria</taxon>
        <taxon>Pseudomonadati</taxon>
        <taxon>Spirochaetota</taxon>
        <taxon>Spirochaetia</taxon>
        <taxon>Spirochaetales</taxon>
        <taxon>Treponemataceae</taxon>
        <taxon>Treponema</taxon>
    </lineage>
</organism>
<dbReference type="KEGG" id="tsu:Tresu_1329"/>
<proteinExistence type="predicted"/>
<feature type="transmembrane region" description="Helical" evidence="1">
    <location>
        <begin position="309"/>
        <end position="332"/>
    </location>
</feature>
<feature type="transmembrane region" description="Helical" evidence="1">
    <location>
        <begin position="154"/>
        <end position="179"/>
    </location>
</feature>
<reference evidence="2 3" key="1">
    <citation type="journal article" date="2011" name="Stand. Genomic Sci.">
        <title>Complete genome sequence of Treponema succinifaciens type strain (6091).</title>
        <authorList>
            <person name="Han C."/>
            <person name="Gronow S."/>
            <person name="Teshima H."/>
            <person name="Lapidus A."/>
            <person name="Nolan M."/>
            <person name="Lucas S."/>
            <person name="Hammon N."/>
            <person name="Deshpande S."/>
            <person name="Cheng J.F."/>
            <person name="Zeytun A."/>
            <person name="Tapia R."/>
            <person name="Goodwin L."/>
            <person name="Pitluck S."/>
            <person name="Liolios K."/>
            <person name="Pagani I."/>
            <person name="Ivanova N."/>
            <person name="Mavromatis K."/>
            <person name="Mikhailova N."/>
            <person name="Huntemann M."/>
            <person name="Pati A."/>
            <person name="Chen A."/>
            <person name="Palaniappan K."/>
            <person name="Land M."/>
            <person name="Hauser L."/>
            <person name="Brambilla E.M."/>
            <person name="Rohde M."/>
            <person name="Goker M."/>
            <person name="Woyke T."/>
            <person name="Bristow J."/>
            <person name="Eisen J.A."/>
            <person name="Markowitz V."/>
            <person name="Hugenholtz P."/>
            <person name="Kyrpides N.C."/>
            <person name="Klenk H.P."/>
            <person name="Detter J.C."/>
        </authorList>
    </citation>
    <scope>NUCLEOTIDE SEQUENCE [LARGE SCALE GENOMIC DNA]</scope>
    <source>
        <strain evidence="3">ATCC 33096 / DSM 2489 / 6091</strain>
    </source>
</reference>
<dbReference type="HOGENOM" id="CLU_665166_0_0_12"/>
<feature type="transmembrane region" description="Helical" evidence="1">
    <location>
        <begin position="7"/>
        <end position="26"/>
    </location>
</feature>
<gene>
    <name evidence="2" type="ordered locus">Tresu_1329</name>
</gene>
<keyword evidence="3" id="KW-1185">Reference proteome</keyword>
<feature type="transmembrane region" description="Helical" evidence="1">
    <location>
        <begin position="230"/>
        <end position="249"/>
    </location>
</feature>
<name>F2NS00_TRES6</name>
<protein>
    <recommendedName>
        <fullName evidence="4">O-antigen polymerase</fullName>
    </recommendedName>
</protein>
<evidence type="ECO:0000313" key="3">
    <source>
        <dbReference type="Proteomes" id="UP000006852"/>
    </source>
</evidence>
<sequence length="384" mass="44201">MKKIYSVSLATVKYILFSLLVISYFLQVPFRLLAKFISVFALFFALANYRSWLKLFKRPLFCLYCLYISICIFCVAFNLNAAIGKIIRFSEIFLMIPLFFCIDESKNSNFYSKVFVRIAFLKAIVLFSIYGIIVKTGSYSAIRAYGHLKGWGDIYSFGSMFLTRVQVQGNALLVMAFFTACYKKDKLFYRVALFLACLIAGNKAYLIGIFLFVLYFFASWLFKTKRSYNFDFKVCFLLVCTMMSFPVIIDKANSILEEKAGYSNAVRKDQAEILLSGNIITGNGVGNSITAKTKYRDYSGADYFEVQTLYVINQIGIIGYSLFLILTFGLLLKRKNSFALVFIYFTYLAYTFFNPYCFDTTHMITGFLLCSVFYSHSKKETFIK</sequence>
<accession>F2NS00</accession>
<feature type="transmembrane region" description="Helical" evidence="1">
    <location>
        <begin position="191"/>
        <end position="218"/>
    </location>
</feature>
<evidence type="ECO:0008006" key="4">
    <source>
        <dbReference type="Google" id="ProtNLM"/>
    </source>
</evidence>
<dbReference type="AlphaFoldDB" id="F2NS00"/>
<dbReference type="eggNOG" id="ENOG50336EF">
    <property type="taxonomic scope" value="Bacteria"/>
</dbReference>